<dbReference type="Pfam" id="PF13458">
    <property type="entry name" value="Peripla_BP_6"/>
    <property type="match status" value="1"/>
</dbReference>
<dbReference type="PANTHER" id="PTHR47235:SF1">
    <property type="entry name" value="BLR6548 PROTEIN"/>
    <property type="match status" value="1"/>
</dbReference>
<organism evidence="5 6">
    <name type="scientific">Lutimaribacter pacificus</name>
    <dbReference type="NCBI Taxonomy" id="391948"/>
    <lineage>
        <taxon>Bacteria</taxon>
        <taxon>Pseudomonadati</taxon>
        <taxon>Pseudomonadota</taxon>
        <taxon>Alphaproteobacteria</taxon>
        <taxon>Rhodobacterales</taxon>
        <taxon>Roseobacteraceae</taxon>
        <taxon>Lutimaribacter</taxon>
    </lineage>
</organism>
<accession>A0A1H0D4D9</accession>
<dbReference type="InterPro" id="IPR028082">
    <property type="entry name" value="Peripla_BP_I"/>
</dbReference>
<evidence type="ECO:0000256" key="1">
    <source>
        <dbReference type="ARBA" id="ARBA00010062"/>
    </source>
</evidence>
<dbReference type="SUPFAM" id="SSF53822">
    <property type="entry name" value="Periplasmic binding protein-like I"/>
    <property type="match status" value="1"/>
</dbReference>
<dbReference type="OrthoDB" id="8184122at2"/>
<protein>
    <submittedName>
        <fullName evidence="5">Branched-chain amino acid transport system substrate-binding protein</fullName>
    </submittedName>
</protein>
<dbReference type="RefSeq" id="WP_149787045.1">
    <property type="nucleotide sequence ID" value="NZ_FNIO01000001.1"/>
</dbReference>
<dbReference type="PANTHER" id="PTHR47235">
    <property type="entry name" value="BLR6548 PROTEIN"/>
    <property type="match status" value="1"/>
</dbReference>
<evidence type="ECO:0000256" key="2">
    <source>
        <dbReference type="ARBA" id="ARBA00022729"/>
    </source>
</evidence>
<evidence type="ECO:0000313" key="6">
    <source>
        <dbReference type="Proteomes" id="UP000324252"/>
    </source>
</evidence>
<keyword evidence="6" id="KW-1185">Reference proteome</keyword>
<name>A0A1H0D4D9_9RHOB</name>
<dbReference type="Proteomes" id="UP000324252">
    <property type="component" value="Unassembled WGS sequence"/>
</dbReference>
<feature type="domain" description="Leucine-binding protein" evidence="4">
    <location>
        <begin position="30"/>
        <end position="383"/>
    </location>
</feature>
<dbReference type="EMBL" id="FQZZ01000001">
    <property type="protein sequence ID" value="SHJ37112.1"/>
    <property type="molecule type" value="Genomic_DNA"/>
</dbReference>
<keyword evidence="2 3" id="KW-0732">Signal</keyword>
<dbReference type="CDD" id="cd06334">
    <property type="entry name" value="PBP1_ABC_ligand_binding-like"/>
    <property type="match status" value="1"/>
</dbReference>
<dbReference type="InterPro" id="IPR028081">
    <property type="entry name" value="Leu-bd"/>
</dbReference>
<feature type="signal peptide" evidence="3">
    <location>
        <begin position="1"/>
        <end position="26"/>
    </location>
</feature>
<feature type="chain" id="PRO_5015064466" evidence="3">
    <location>
        <begin position="27"/>
        <end position="415"/>
    </location>
</feature>
<dbReference type="AlphaFoldDB" id="A0A1H0D4D9"/>
<sequence length="415" mass="44533">MNWLKKTMGSATLAFALAGGAGTAQAQDDTIKFALLQDFTAVYTFVTGEYNQGQQDYLTLINEEGGLDGTMFEAIVRDTGNQPQRGIEAYNRSREEGAILFDFLSTPVSRALVDQVIQDEVVLITALHGRGDASDGTTFPYVFPMMATYWSQATVLAQYIEDNGGLEGKKIAIVHIDSPFGREPIPVLEELASEKNFELRAFPYASPGNEQSATWSEVRRYRPDAVFIWGAGGGQSVSVREAIRNGIAPDSIHSVVWLAETDVANVGADVMTGVKRFEAVATGSDSPIIQRIQEKVIDAGKGAGDSANVGTTYYNIGVATMAVSVEAARLALEAHGAPLDGPKLKAGFEMISDFDADGFMPPVTITESDHQGGGSGRVGQWDGNAWVPVGDWGAAFQEIVRKEIEAGAADYREGK</sequence>
<evidence type="ECO:0000313" key="5">
    <source>
        <dbReference type="EMBL" id="SHJ37112.1"/>
    </source>
</evidence>
<evidence type="ECO:0000256" key="3">
    <source>
        <dbReference type="SAM" id="SignalP"/>
    </source>
</evidence>
<proteinExistence type="inferred from homology"/>
<evidence type="ECO:0000259" key="4">
    <source>
        <dbReference type="Pfam" id="PF13458"/>
    </source>
</evidence>
<comment type="similarity">
    <text evidence="1">Belongs to the leucine-binding protein family.</text>
</comment>
<dbReference type="Gene3D" id="3.40.50.2300">
    <property type="match status" value="2"/>
</dbReference>
<reference evidence="5 6" key="1">
    <citation type="submission" date="2016-11" db="EMBL/GenBank/DDBJ databases">
        <authorList>
            <person name="Varghese N."/>
            <person name="Submissions S."/>
        </authorList>
    </citation>
    <scope>NUCLEOTIDE SEQUENCE [LARGE SCALE GENOMIC DNA]</scope>
    <source>
        <strain evidence="5 6">DSM 29620</strain>
    </source>
</reference>
<gene>
    <name evidence="5" type="ORF">SAMN05444142_10132</name>
</gene>